<feature type="compositionally biased region" description="Polar residues" evidence="1">
    <location>
        <begin position="194"/>
        <end position="205"/>
    </location>
</feature>
<evidence type="ECO:0000256" key="1">
    <source>
        <dbReference type="SAM" id="MobiDB-lite"/>
    </source>
</evidence>
<protein>
    <submittedName>
        <fullName evidence="2">Uncharacterized protein</fullName>
    </submittedName>
</protein>
<gene>
    <name evidence="2" type="ORF">R1sor_000601</name>
</gene>
<feature type="region of interest" description="Disordered" evidence="1">
    <location>
        <begin position="1"/>
        <end position="32"/>
    </location>
</feature>
<feature type="compositionally biased region" description="Acidic residues" evidence="1">
    <location>
        <begin position="136"/>
        <end position="147"/>
    </location>
</feature>
<dbReference type="AlphaFoldDB" id="A0ABD3GZK4"/>
<comment type="caution">
    <text evidence="2">The sequence shown here is derived from an EMBL/GenBank/DDBJ whole genome shotgun (WGS) entry which is preliminary data.</text>
</comment>
<evidence type="ECO:0000313" key="2">
    <source>
        <dbReference type="EMBL" id="KAL3682579.1"/>
    </source>
</evidence>
<dbReference type="EMBL" id="JBJQOH010000006">
    <property type="protein sequence ID" value="KAL3682579.1"/>
    <property type="molecule type" value="Genomic_DNA"/>
</dbReference>
<feature type="region of interest" description="Disordered" evidence="1">
    <location>
        <begin position="189"/>
        <end position="258"/>
    </location>
</feature>
<sequence length="258" mass="28104">MAKAVSNQDEVTANESRAWKNQELVSQDVEEPALHTREVTATKSNSQTTIKQMVAEAENQKVLRKVTESERLLMEAGNLQQAVLNLCNTEKQQSTEETAGTRSPVKLNDHDPTVNREARSAGRIIPINIEGLEWGEVNEDSETEDESLPSNQAEQAIPNESPNVMVDGGMSCENPLALIVPIECAEVQKEENSRSQVSGRGSSLCGSEEENERGQGLSAGGTVERIERDQGLEEIATDAPIMEVPEDATGQLMMEEGS</sequence>
<feature type="compositionally biased region" description="Polar residues" evidence="1">
    <location>
        <begin position="148"/>
        <end position="158"/>
    </location>
</feature>
<feature type="compositionally biased region" description="Polar residues" evidence="1">
    <location>
        <begin position="1"/>
        <end position="15"/>
    </location>
</feature>
<organism evidence="2 3">
    <name type="scientific">Riccia sorocarpa</name>
    <dbReference type="NCBI Taxonomy" id="122646"/>
    <lineage>
        <taxon>Eukaryota</taxon>
        <taxon>Viridiplantae</taxon>
        <taxon>Streptophyta</taxon>
        <taxon>Embryophyta</taxon>
        <taxon>Marchantiophyta</taxon>
        <taxon>Marchantiopsida</taxon>
        <taxon>Marchantiidae</taxon>
        <taxon>Marchantiales</taxon>
        <taxon>Ricciaceae</taxon>
        <taxon>Riccia</taxon>
    </lineage>
</organism>
<name>A0ABD3GZK4_9MARC</name>
<keyword evidence="3" id="KW-1185">Reference proteome</keyword>
<evidence type="ECO:0000313" key="3">
    <source>
        <dbReference type="Proteomes" id="UP001633002"/>
    </source>
</evidence>
<proteinExistence type="predicted"/>
<feature type="compositionally biased region" description="Polar residues" evidence="1">
    <location>
        <begin position="90"/>
        <end position="101"/>
    </location>
</feature>
<accession>A0ABD3GZK4</accession>
<feature type="region of interest" description="Disordered" evidence="1">
    <location>
        <begin position="90"/>
        <end position="113"/>
    </location>
</feature>
<feature type="region of interest" description="Disordered" evidence="1">
    <location>
        <begin position="135"/>
        <end position="158"/>
    </location>
</feature>
<dbReference type="Proteomes" id="UP001633002">
    <property type="component" value="Unassembled WGS sequence"/>
</dbReference>
<reference evidence="2 3" key="1">
    <citation type="submission" date="2024-09" db="EMBL/GenBank/DDBJ databases">
        <title>Chromosome-scale assembly of Riccia sorocarpa.</title>
        <authorList>
            <person name="Paukszto L."/>
        </authorList>
    </citation>
    <scope>NUCLEOTIDE SEQUENCE [LARGE SCALE GENOMIC DNA]</scope>
    <source>
        <strain evidence="2">LP-2024</strain>
        <tissue evidence="2">Aerial parts of the thallus</tissue>
    </source>
</reference>